<dbReference type="InterPro" id="IPR023997">
    <property type="entry name" value="TonB-dep_OMP_SusC/RagA_CS"/>
</dbReference>
<evidence type="ECO:0000256" key="8">
    <source>
        <dbReference type="PROSITE-ProRule" id="PRU01360"/>
    </source>
</evidence>
<dbReference type="InterPro" id="IPR037066">
    <property type="entry name" value="Plug_dom_sf"/>
</dbReference>
<dbReference type="NCBIfam" id="TIGR04057">
    <property type="entry name" value="SusC_RagA_signa"/>
    <property type="match status" value="1"/>
</dbReference>
<dbReference type="GO" id="GO:0009279">
    <property type="term" value="C:cell outer membrane"/>
    <property type="evidence" value="ECO:0007669"/>
    <property type="project" value="UniProtKB-SubCell"/>
</dbReference>
<dbReference type="Gene3D" id="2.170.130.10">
    <property type="entry name" value="TonB-dependent receptor, plug domain"/>
    <property type="match status" value="1"/>
</dbReference>
<evidence type="ECO:0000256" key="6">
    <source>
        <dbReference type="ARBA" id="ARBA00023136"/>
    </source>
</evidence>
<dbReference type="EMBL" id="FPAG01000010">
    <property type="protein sequence ID" value="SFT14537.1"/>
    <property type="molecule type" value="Genomic_DNA"/>
</dbReference>
<dbReference type="GO" id="GO:0015344">
    <property type="term" value="F:siderophore uptake transmembrane transporter activity"/>
    <property type="evidence" value="ECO:0007669"/>
    <property type="project" value="TreeGrafter"/>
</dbReference>
<dbReference type="Gene3D" id="2.40.170.20">
    <property type="entry name" value="TonB-dependent receptor, beta-barrel domain"/>
    <property type="match status" value="1"/>
</dbReference>
<organism evidence="10 11">
    <name type="scientific">Zhouia amylolytica</name>
    <dbReference type="NCBI Taxonomy" id="376730"/>
    <lineage>
        <taxon>Bacteria</taxon>
        <taxon>Pseudomonadati</taxon>
        <taxon>Bacteroidota</taxon>
        <taxon>Flavobacteriia</taxon>
        <taxon>Flavobacteriales</taxon>
        <taxon>Flavobacteriaceae</taxon>
        <taxon>Zhouia</taxon>
    </lineage>
</organism>
<dbReference type="RefSeq" id="WP_175496597.1">
    <property type="nucleotide sequence ID" value="NZ_FPAG01000010.1"/>
</dbReference>
<comment type="subcellular location">
    <subcellularLocation>
        <location evidence="1 8">Cell outer membrane</location>
        <topology evidence="1 8">Multi-pass membrane protein</topology>
    </subcellularLocation>
</comment>
<evidence type="ECO:0000256" key="1">
    <source>
        <dbReference type="ARBA" id="ARBA00004571"/>
    </source>
</evidence>
<dbReference type="Pfam" id="PF07715">
    <property type="entry name" value="Plug"/>
    <property type="match status" value="1"/>
</dbReference>
<dbReference type="InterPro" id="IPR036942">
    <property type="entry name" value="Beta-barrel_TonB_sf"/>
</dbReference>
<dbReference type="Pfam" id="PF13715">
    <property type="entry name" value="CarbopepD_reg_2"/>
    <property type="match status" value="1"/>
</dbReference>
<accession>A0A1I6VLM4</accession>
<proteinExistence type="inferred from homology"/>
<feature type="domain" description="TonB-dependent receptor plug" evidence="9">
    <location>
        <begin position="204"/>
        <end position="327"/>
    </location>
</feature>
<dbReference type="SUPFAM" id="SSF49464">
    <property type="entry name" value="Carboxypeptidase regulatory domain-like"/>
    <property type="match status" value="1"/>
</dbReference>
<keyword evidence="2 8" id="KW-0813">Transport</keyword>
<dbReference type="PANTHER" id="PTHR30069">
    <property type="entry name" value="TONB-DEPENDENT OUTER MEMBRANE RECEPTOR"/>
    <property type="match status" value="1"/>
</dbReference>
<dbReference type="SUPFAM" id="SSF56935">
    <property type="entry name" value="Porins"/>
    <property type="match status" value="1"/>
</dbReference>
<dbReference type="PROSITE" id="PS52016">
    <property type="entry name" value="TONB_DEPENDENT_REC_3"/>
    <property type="match status" value="1"/>
</dbReference>
<dbReference type="PANTHER" id="PTHR30069:SF29">
    <property type="entry name" value="HEMOGLOBIN AND HEMOGLOBIN-HAPTOGLOBIN-BINDING PROTEIN 1-RELATED"/>
    <property type="match status" value="1"/>
</dbReference>
<evidence type="ECO:0000256" key="7">
    <source>
        <dbReference type="ARBA" id="ARBA00023237"/>
    </source>
</evidence>
<dbReference type="Gene3D" id="2.60.40.1120">
    <property type="entry name" value="Carboxypeptidase-like, regulatory domain"/>
    <property type="match status" value="1"/>
</dbReference>
<evidence type="ECO:0000256" key="5">
    <source>
        <dbReference type="ARBA" id="ARBA00022729"/>
    </source>
</evidence>
<keyword evidence="4 8" id="KW-0812">Transmembrane</keyword>
<dbReference type="Proteomes" id="UP000183209">
    <property type="component" value="Unassembled WGS sequence"/>
</dbReference>
<reference evidence="10 11" key="1">
    <citation type="submission" date="2016-10" db="EMBL/GenBank/DDBJ databases">
        <authorList>
            <person name="de Groot N.N."/>
        </authorList>
    </citation>
    <scope>NUCLEOTIDE SEQUENCE [LARGE SCALE GENOMIC DNA]</scope>
    <source>
        <strain evidence="10 11">CGMCC 1.6114</strain>
    </source>
</reference>
<dbReference type="InterPro" id="IPR008969">
    <property type="entry name" value="CarboxyPept-like_regulatory"/>
</dbReference>
<evidence type="ECO:0000259" key="9">
    <source>
        <dbReference type="Pfam" id="PF07715"/>
    </source>
</evidence>
<dbReference type="FunFam" id="2.170.130.10:FF:000023">
    <property type="entry name" value="SusC/RagA family TonB-linked outer membrane protein"/>
    <property type="match status" value="1"/>
</dbReference>
<keyword evidence="6 8" id="KW-0472">Membrane</keyword>
<gene>
    <name evidence="10" type="ORF">SAMN04487906_3214</name>
</gene>
<keyword evidence="5" id="KW-0732">Signal</keyword>
<dbReference type="InterPro" id="IPR023996">
    <property type="entry name" value="TonB-dep_OMP_SusC/RagA"/>
</dbReference>
<evidence type="ECO:0000256" key="2">
    <source>
        <dbReference type="ARBA" id="ARBA00022448"/>
    </source>
</evidence>
<sequence>MRTFIVLWVTTAFSFVPSNSLSQNAIIKVDTDTVISATEMFELIQEQLGYKFVYNDKIIAEAPKISLVKGKIEANDLLLSALNPIDCTYELTENRTIIVKKNRTFNSSVQQLRVRGTIKDAGGVPLIGASVLEKGTSNGTQSDFDGNFTIDVSGNDAVLVVSYVGFATQELPVAGQSTFNITLKESAAALDEVVVTALGIERSKKSLAYSVTEVGGEEFTEARETNVANALAGKVAGVSVNKTVSGPGGTARVMIRGNTSLTGNNQPLYVVDGIPIDNSNQGSAGMWGGSDGGDGIGNINPDDIESMTVLKGNTAAALYGSRASNGVILITTKSGKLNQGLRVEINSNYVFEEAINLLDPQKEYGHGFNGEKPTTQSIAWDAGESSWGARLDGSDVIQFDGVSRPYSYSGNNFDKFYRTGSTFTNTVSLSGGTADIGYRFGVSNMENESIMPNSEMKRQNFSVNLHGKGLNDKLKFKSSAQYILQDVKNQPGLADSPNNANYSVWQLPVTTNIYDLKGDPNRLGAHPEDATDLYGTQGQKGYELLPSSSIWFQNPYWAAYQQQRGYSKDRVLGSASVQYDINEWVYIKGRAGIDQWDRLSGGIGPTGTGYAPNGSISESQRKHKETNFDIMLGSDHEFDNGIAYNFLAGANKLRIQENTTSVSSNNFALPFFYSVANGISNSGGSDITRLGTHSVYGQAEISYNDWLFLTGSGRNDWFSTLNGRSIFYPSVGLSAILSDVVNMPEVIDFAKFRTAWAQVGGSTDPYALNQFYGLGVAQNGIPQGGISGSTVANSELVPLMVTEFEVGLNMQLFERRLGIDFSYYDKRTEDDILNATISQTSGYTSAKVNVGEVTNKGVELLLTGTPIRTNDFSWDVSFNMSYNKSKVVSLLDPEVDNEVLNIERSRSLNTWVQHIEGLPYGQISGFKYVRDANGDIALDDSGLPIQDTDAGFVPFGTGVHPFVAGLRNSFRYKNLTLSFLIDMKDGAVMHSGTNGQLYRRGVHKNTLVGRENGLGVLPASQIANYYNYIYNNISEEFIYDSGFIKLREITLGFRIPKNVLDDTFIENATLSFVARNLWLIHSSVDNVDPESSYNAGNGQGLEFFGLPQTKSFGFNLNVSF</sequence>
<evidence type="ECO:0000256" key="4">
    <source>
        <dbReference type="ARBA" id="ARBA00022692"/>
    </source>
</evidence>
<dbReference type="AlphaFoldDB" id="A0A1I6VLM4"/>
<keyword evidence="3 8" id="KW-1134">Transmembrane beta strand</keyword>
<evidence type="ECO:0000256" key="3">
    <source>
        <dbReference type="ARBA" id="ARBA00022452"/>
    </source>
</evidence>
<comment type="similarity">
    <text evidence="8">Belongs to the TonB-dependent receptor family.</text>
</comment>
<dbReference type="NCBIfam" id="TIGR04056">
    <property type="entry name" value="OMP_RagA_SusC"/>
    <property type="match status" value="1"/>
</dbReference>
<evidence type="ECO:0000313" key="10">
    <source>
        <dbReference type="EMBL" id="SFT14537.1"/>
    </source>
</evidence>
<dbReference type="GO" id="GO:0044718">
    <property type="term" value="P:siderophore transmembrane transport"/>
    <property type="evidence" value="ECO:0007669"/>
    <property type="project" value="TreeGrafter"/>
</dbReference>
<keyword evidence="7 8" id="KW-0998">Cell outer membrane</keyword>
<dbReference type="InterPro" id="IPR039426">
    <property type="entry name" value="TonB-dep_rcpt-like"/>
</dbReference>
<evidence type="ECO:0000313" key="11">
    <source>
        <dbReference type="Proteomes" id="UP000183209"/>
    </source>
</evidence>
<name>A0A1I6VLM4_9FLAO</name>
<protein>
    <submittedName>
        <fullName evidence="10">TonB-linked outer membrane protein, SusC/RagA family</fullName>
    </submittedName>
</protein>
<dbReference type="InterPro" id="IPR012910">
    <property type="entry name" value="Plug_dom"/>
</dbReference>